<dbReference type="AlphaFoldDB" id="A0A3A2ZPW4"/>
<evidence type="ECO:0000256" key="2">
    <source>
        <dbReference type="SAM" id="SignalP"/>
    </source>
</evidence>
<organism evidence="3 4">
    <name type="scientific">Aspergillus sclerotialis</name>
    <dbReference type="NCBI Taxonomy" id="2070753"/>
    <lineage>
        <taxon>Eukaryota</taxon>
        <taxon>Fungi</taxon>
        <taxon>Dikarya</taxon>
        <taxon>Ascomycota</taxon>
        <taxon>Pezizomycotina</taxon>
        <taxon>Eurotiomycetes</taxon>
        <taxon>Eurotiomycetidae</taxon>
        <taxon>Eurotiales</taxon>
        <taxon>Aspergillaceae</taxon>
        <taxon>Aspergillus</taxon>
        <taxon>Aspergillus subgen. Polypaecilum</taxon>
    </lineage>
</organism>
<sequence length="131" mass="13223">MTRLSHSLLAVVLCFALSTSALPAGESQPPSNALDGHAAPQVANPVPRSATEMMGRQAGAGGNGQGYQFDPEDVPGSPEDKKAKDSPSQTSAKEEAAKASKEAAASPTAKLNNKLYNLPLVGPLLGGGGSL</sequence>
<feature type="chain" id="PRO_5017299288" evidence="2">
    <location>
        <begin position="22"/>
        <end position="131"/>
    </location>
</feature>
<comment type="caution">
    <text evidence="3">The sequence shown here is derived from an EMBL/GenBank/DDBJ whole genome shotgun (WGS) entry which is preliminary data.</text>
</comment>
<feature type="region of interest" description="Disordered" evidence="1">
    <location>
        <begin position="22"/>
        <end position="131"/>
    </location>
</feature>
<evidence type="ECO:0000313" key="4">
    <source>
        <dbReference type="Proteomes" id="UP000266188"/>
    </source>
</evidence>
<keyword evidence="4" id="KW-1185">Reference proteome</keyword>
<dbReference type="Proteomes" id="UP000266188">
    <property type="component" value="Unassembled WGS sequence"/>
</dbReference>
<feature type="compositionally biased region" description="Basic and acidic residues" evidence="1">
    <location>
        <begin position="92"/>
        <end position="101"/>
    </location>
</feature>
<proteinExistence type="predicted"/>
<name>A0A3A2ZPW4_9EURO</name>
<keyword evidence="2" id="KW-0732">Signal</keyword>
<gene>
    <name evidence="3" type="ORF">PHISCL_07695</name>
</gene>
<evidence type="ECO:0000313" key="3">
    <source>
        <dbReference type="EMBL" id="RJE19955.1"/>
    </source>
</evidence>
<reference evidence="4" key="1">
    <citation type="submission" date="2017-02" db="EMBL/GenBank/DDBJ databases">
        <authorList>
            <person name="Tafer H."/>
            <person name="Lopandic K."/>
        </authorList>
    </citation>
    <scope>NUCLEOTIDE SEQUENCE [LARGE SCALE GENOMIC DNA]</scope>
    <source>
        <strain evidence="4">CBS 366.77</strain>
    </source>
</reference>
<accession>A0A3A2ZPW4</accession>
<feature type="signal peptide" evidence="2">
    <location>
        <begin position="1"/>
        <end position="21"/>
    </location>
</feature>
<dbReference type="EMBL" id="MVGC01000353">
    <property type="protein sequence ID" value="RJE19955.1"/>
    <property type="molecule type" value="Genomic_DNA"/>
</dbReference>
<evidence type="ECO:0000256" key="1">
    <source>
        <dbReference type="SAM" id="MobiDB-lite"/>
    </source>
</evidence>
<protein>
    <submittedName>
        <fullName evidence="3">Uncharacterized protein</fullName>
    </submittedName>
</protein>